<dbReference type="Proteomes" id="UP000077961">
    <property type="component" value="Unassembled WGS sequence"/>
</dbReference>
<accession>A0A1A9ND13</accession>
<name>A0A1A9ND13_9BURK</name>
<protein>
    <recommendedName>
        <fullName evidence="5">Integrase</fullName>
    </recommendedName>
</protein>
<dbReference type="EMBL" id="LXJZ01000040">
    <property type="protein sequence ID" value="OAJ62746.1"/>
    <property type="molecule type" value="Genomic_DNA"/>
</dbReference>
<comment type="caution">
    <text evidence="2">The sequence shown here is derived from an EMBL/GenBank/DDBJ whole genome shotgun (WGS) entry which is preliminary data.</text>
</comment>
<reference evidence="3 4" key="1">
    <citation type="submission" date="2016-04" db="EMBL/GenBank/DDBJ databases">
        <title>Reclassification of Paraburkholderia panaciterrae (Farh et al. 2015) Dobritsa &amp; Samadpour 2016 as a later homotypic synonym of Paraburkholderia ginsengiterrae (Farh et al. 2015) Dobritsa &amp; Samadpour 2016.</title>
        <authorList>
            <person name="Dobritsa A.P."/>
            <person name="Kutumbaka K."/>
            <person name="Samadpour M."/>
        </authorList>
    </citation>
    <scope>NUCLEOTIDE SEQUENCE [LARGE SCALE GENOMIC DNA]</scope>
    <source>
        <strain evidence="2 4">DCY85</strain>
        <strain evidence="1 3">DCY85-1</strain>
    </source>
</reference>
<dbReference type="Proteomes" id="UP000078116">
    <property type="component" value="Unassembled WGS sequence"/>
</dbReference>
<dbReference type="STRING" id="1462993.A6V36_20450"/>
<dbReference type="EMBL" id="LXKA01000109">
    <property type="protein sequence ID" value="OAJ64407.1"/>
    <property type="molecule type" value="Genomic_DNA"/>
</dbReference>
<keyword evidence="3" id="KW-1185">Reference proteome</keyword>
<evidence type="ECO:0000313" key="3">
    <source>
        <dbReference type="Proteomes" id="UP000077961"/>
    </source>
</evidence>
<proteinExistence type="predicted"/>
<evidence type="ECO:0000313" key="4">
    <source>
        <dbReference type="Proteomes" id="UP000078116"/>
    </source>
</evidence>
<sequence>MSPYDGRGVRRNVSFAFWGKGDYDTLKSMLVDSAKRLMFIVIWRHPHGFLAPSTLLKYHEVIREMVRFCFHRRICLEELLRSAKYSRSLVVEKYASFVKRFLALTSLLRKQKSSQTGFSVPSNRDQAPLRKLSKAAIDGSLQYAPLPSRIYENLLNGLMEEIEEFKKVEDQIISAVSALRSESIRADAIRENKNVKTLYAHRLRLWRKGISPRLTAYLTSRGLRVSRYGLNSAISRFQRIAKTFLHAFSGARDSELLHAPFACHTTVLLDGIGYHLLLSTTTKFENGIPVSAFWVTCDYAETVVRSCQKLCALIYQISRIHFPSLPKELVESSTPLFLSTGYLYRDKRRVPRRRNRPGETRLALTPEIFSSFDLYIRDEDIKELEEIDVNRAWRSEKRFKVGSFWQVQNHQLRRSLALYAKAAGIIQSTSLRRVLKHISVGMSDYYARGSESAKNILEDDPYHMCNVYQSNEADAEALLFLRDLVQSNDEWSGPLATFVDRHIRTDSIVIVKSRAEMTSRVKRGLMAYQDTYLGGCGKRGHCEKRAMRSLVECLDCNKSGINKRKLDRAIAAQTNIVARLPAGTMERRAEEEDLRALTAYRAKNFN</sequence>
<evidence type="ECO:0000313" key="2">
    <source>
        <dbReference type="EMBL" id="OAJ64407.1"/>
    </source>
</evidence>
<evidence type="ECO:0008006" key="5">
    <source>
        <dbReference type="Google" id="ProtNLM"/>
    </source>
</evidence>
<evidence type="ECO:0000313" key="1">
    <source>
        <dbReference type="EMBL" id="OAJ62746.1"/>
    </source>
</evidence>
<dbReference type="AlphaFoldDB" id="A0A1A9ND13"/>
<gene>
    <name evidence="1" type="ORF">A6V36_20450</name>
    <name evidence="2" type="ORF">A6V37_19475</name>
</gene>
<organism evidence="2 4">
    <name type="scientific">Paraburkholderia ginsengiterrae</name>
    <dbReference type="NCBI Taxonomy" id="1462993"/>
    <lineage>
        <taxon>Bacteria</taxon>
        <taxon>Pseudomonadati</taxon>
        <taxon>Pseudomonadota</taxon>
        <taxon>Betaproteobacteria</taxon>
        <taxon>Burkholderiales</taxon>
        <taxon>Burkholderiaceae</taxon>
        <taxon>Paraburkholderia</taxon>
    </lineage>
</organism>